<dbReference type="PANTHER" id="PTHR39166">
    <property type="entry name" value="BLL1166 PROTEIN"/>
    <property type="match status" value="1"/>
</dbReference>
<dbReference type="InterPro" id="IPR009267">
    <property type="entry name" value="NTP_transf_6"/>
</dbReference>
<dbReference type="AlphaFoldDB" id="A0A2J8I810"/>
<comment type="caution">
    <text evidence="1">The sequence shown here is derived from an EMBL/GenBank/DDBJ whole genome shotgun (WGS) entry which is preliminary data.</text>
</comment>
<dbReference type="Proteomes" id="UP000236449">
    <property type="component" value="Unassembled WGS sequence"/>
</dbReference>
<accession>A0A2J8I810</accession>
<evidence type="ECO:0008006" key="3">
    <source>
        <dbReference type="Google" id="ProtNLM"/>
    </source>
</evidence>
<dbReference type="RefSeq" id="WP_102965177.1">
    <property type="nucleotide sequence ID" value="NZ_POSK01000001.1"/>
</dbReference>
<gene>
    <name evidence="1" type="ORF">C1N32_01235</name>
</gene>
<dbReference type="Pfam" id="PF06042">
    <property type="entry name" value="NTP_transf_6"/>
    <property type="match status" value="1"/>
</dbReference>
<organism evidence="1 2">
    <name type="scientific">Vibrio diazotrophicus</name>
    <dbReference type="NCBI Taxonomy" id="685"/>
    <lineage>
        <taxon>Bacteria</taxon>
        <taxon>Pseudomonadati</taxon>
        <taxon>Pseudomonadota</taxon>
        <taxon>Gammaproteobacteria</taxon>
        <taxon>Vibrionales</taxon>
        <taxon>Vibrionaceae</taxon>
        <taxon>Vibrio</taxon>
    </lineage>
</organism>
<evidence type="ECO:0000313" key="2">
    <source>
        <dbReference type="Proteomes" id="UP000236449"/>
    </source>
</evidence>
<protein>
    <recommendedName>
        <fullName evidence="3">Nitrate reductase</fullName>
    </recommendedName>
</protein>
<sequence>MSVVEQTNLLIKGDEFRMECLTVARMLALPNWYLAAGFLRNAIWDHLHSKPEITPLNDIDLVYFDTEDLSHDTELRFQNQLKSSLPHINWEVRNQARMHLNHGHSPYQSTEHAIAHWVEVPTCVGVHLGVDDQLTFCAPFGLEENWSLNVALNPHFPQPDAFTQRVHKKNWLTLWPKLVLEDVNPASIRMLE</sequence>
<evidence type="ECO:0000313" key="1">
    <source>
        <dbReference type="EMBL" id="PNI06660.1"/>
    </source>
</evidence>
<reference evidence="1 2" key="1">
    <citation type="submission" date="2018-01" db="EMBL/GenBank/DDBJ databases">
        <title>Draft genome sequences of six Vibrio diazotrophicus strains isolated from deep-sea sediments of the Baltic Sea.</title>
        <authorList>
            <person name="Castillo D."/>
            <person name="Vandieken V."/>
            <person name="Chiang O."/>
            <person name="Middelboe M."/>
        </authorList>
    </citation>
    <scope>NUCLEOTIDE SEQUENCE [LARGE SCALE GENOMIC DNA]</scope>
    <source>
        <strain evidence="1 2">60.27F</strain>
    </source>
</reference>
<dbReference type="EMBL" id="POSK01000001">
    <property type="protein sequence ID" value="PNI06660.1"/>
    <property type="molecule type" value="Genomic_DNA"/>
</dbReference>
<dbReference type="OrthoDB" id="9805247at2"/>
<dbReference type="PANTHER" id="PTHR39166:SF1">
    <property type="entry name" value="BLL1166 PROTEIN"/>
    <property type="match status" value="1"/>
</dbReference>
<proteinExistence type="predicted"/>
<name>A0A2J8I810_VIBDI</name>